<organism evidence="1 2">
    <name type="scientific">Rattus norvegicus</name>
    <name type="common">Rat</name>
    <dbReference type="NCBI Taxonomy" id="10116"/>
    <lineage>
        <taxon>Eukaryota</taxon>
        <taxon>Metazoa</taxon>
        <taxon>Chordata</taxon>
        <taxon>Craniata</taxon>
        <taxon>Vertebrata</taxon>
        <taxon>Euteleostomi</taxon>
        <taxon>Mammalia</taxon>
        <taxon>Eutheria</taxon>
        <taxon>Euarchontoglires</taxon>
        <taxon>Glires</taxon>
        <taxon>Rodentia</taxon>
        <taxon>Myomorpha</taxon>
        <taxon>Muroidea</taxon>
        <taxon>Muridae</taxon>
        <taxon>Murinae</taxon>
        <taxon>Rattus</taxon>
    </lineage>
</organism>
<gene>
    <name evidence="1" type="ORF">rCG_52531</name>
</gene>
<proteinExistence type="predicted"/>
<protein>
    <submittedName>
        <fullName evidence="1">RCG52531</fullName>
    </submittedName>
</protein>
<accession>A6IQS1</accession>
<dbReference type="AlphaFoldDB" id="A6IQS1"/>
<reference evidence="2" key="1">
    <citation type="submission" date="2005-09" db="EMBL/GenBank/DDBJ databases">
        <authorList>
            <person name="Mural R.J."/>
            <person name="Li P.W."/>
            <person name="Adams M.D."/>
            <person name="Amanatides P.G."/>
            <person name="Baden-Tillson H."/>
            <person name="Barnstead M."/>
            <person name="Chin S.H."/>
            <person name="Dew I."/>
            <person name="Evans C.A."/>
            <person name="Ferriera S."/>
            <person name="Flanigan M."/>
            <person name="Fosler C."/>
            <person name="Glodek A."/>
            <person name="Gu Z."/>
            <person name="Holt R.A."/>
            <person name="Jennings D."/>
            <person name="Kraft C.L."/>
            <person name="Lu F."/>
            <person name="Nguyen T."/>
            <person name="Nusskern D.R."/>
            <person name="Pfannkoch C.M."/>
            <person name="Sitter C."/>
            <person name="Sutton G.G."/>
            <person name="Venter J.C."/>
            <person name="Wang Z."/>
            <person name="Woodage T."/>
            <person name="Zheng X.H."/>
            <person name="Zhong F."/>
        </authorList>
    </citation>
    <scope>NUCLEOTIDE SEQUENCE [LARGE SCALE GENOMIC DNA]</scope>
    <source>
        <strain>BN</strain>
        <strain evidence="2">Sprague-Dawley</strain>
    </source>
</reference>
<evidence type="ECO:0000313" key="2">
    <source>
        <dbReference type="Proteomes" id="UP000234681"/>
    </source>
</evidence>
<dbReference type="Proteomes" id="UP000234681">
    <property type="component" value="Chromosome 11"/>
</dbReference>
<name>A6IQS1_RAT</name>
<evidence type="ECO:0000313" key="1">
    <source>
        <dbReference type="EMBL" id="EDM11074.1"/>
    </source>
</evidence>
<dbReference type="EMBL" id="CH473967">
    <property type="protein sequence ID" value="EDM11074.1"/>
    <property type="molecule type" value="Genomic_DNA"/>
</dbReference>
<sequence length="61" mass="6845">MLVFTKAWIEHGFPDIQVLCTLILRSSLLPLSVITACSSQAQRTCLSLSLFFLANPRSYQD</sequence>